<feature type="transmembrane region" description="Helical" evidence="5">
    <location>
        <begin position="258"/>
        <end position="280"/>
    </location>
</feature>
<feature type="transmembrane region" description="Helical" evidence="5">
    <location>
        <begin position="170"/>
        <end position="196"/>
    </location>
</feature>
<comment type="subcellular location">
    <subcellularLocation>
        <location evidence="1">Membrane</location>
        <topology evidence="1">Multi-pass membrane protein</topology>
    </subcellularLocation>
</comment>
<evidence type="ECO:0000313" key="6">
    <source>
        <dbReference type="EMBL" id="MCS0589107.1"/>
    </source>
</evidence>
<dbReference type="EMBL" id="JANUGX010000007">
    <property type="protein sequence ID" value="MCS0589107.1"/>
    <property type="molecule type" value="Genomic_DNA"/>
</dbReference>
<dbReference type="Gene3D" id="1.20.1740.10">
    <property type="entry name" value="Amino acid/polyamine transporter I"/>
    <property type="match status" value="1"/>
</dbReference>
<keyword evidence="2 5" id="KW-0812">Transmembrane</keyword>
<feature type="transmembrane region" description="Helical" evidence="5">
    <location>
        <begin position="309"/>
        <end position="339"/>
    </location>
</feature>
<reference evidence="6 7" key="1">
    <citation type="submission" date="2022-08" db="EMBL/GenBank/DDBJ databases">
        <title>Reclassification of Massilia species as members of the genera Telluria, Duganella, Pseudoduganella, Mokoshia gen. nov. and Zemynaea gen. nov. using orthogonal and non-orthogonal genome-based approaches.</title>
        <authorList>
            <person name="Bowman J.P."/>
        </authorList>
    </citation>
    <scope>NUCLEOTIDE SEQUENCE [LARGE SCALE GENOMIC DNA]</scope>
    <source>
        <strain evidence="6 7">LMG 28164</strain>
    </source>
</reference>
<dbReference type="RefSeq" id="WP_258844878.1">
    <property type="nucleotide sequence ID" value="NZ_JANUGX010000007.1"/>
</dbReference>
<feature type="transmembrane region" description="Helical" evidence="5">
    <location>
        <begin position="60"/>
        <end position="80"/>
    </location>
</feature>
<evidence type="ECO:0000256" key="2">
    <source>
        <dbReference type="ARBA" id="ARBA00022692"/>
    </source>
</evidence>
<keyword evidence="4 5" id="KW-0472">Membrane</keyword>
<protein>
    <submittedName>
        <fullName evidence="6">Amino acid permease</fullName>
    </submittedName>
</protein>
<organism evidence="6 7">
    <name type="scientific">Massilia norwichensis</name>
    <dbReference type="NCBI Taxonomy" id="1442366"/>
    <lineage>
        <taxon>Bacteria</taxon>
        <taxon>Pseudomonadati</taxon>
        <taxon>Pseudomonadota</taxon>
        <taxon>Betaproteobacteria</taxon>
        <taxon>Burkholderiales</taxon>
        <taxon>Oxalobacteraceae</taxon>
        <taxon>Telluria group</taxon>
        <taxon>Massilia</taxon>
    </lineage>
</organism>
<dbReference type="Pfam" id="PF13520">
    <property type="entry name" value="AA_permease_2"/>
    <property type="match status" value="1"/>
</dbReference>
<name>A0ABT2A4T4_9BURK</name>
<evidence type="ECO:0000256" key="4">
    <source>
        <dbReference type="ARBA" id="ARBA00023136"/>
    </source>
</evidence>
<evidence type="ECO:0000256" key="1">
    <source>
        <dbReference type="ARBA" id="ARBA00004141"/>
    </source>
</evidence>
<sequence>MLSNLRTALLGRPLDPMKAETRHSLTLAAFLAWVGLGADGLSSSAYGPEEAFKALGPHTHFGLYLALATAVTVFIIAFAYNQVIELFPTGGGGYRIATVLLGPHAGLVSGAALVVDYVLTVAISIASGTDALFSMLPLGFQHWKLGTELALVLLLLWLNLRGVKESIRILLPIFLGFVATHALLIVYGIVAKASLIPALLPDTVMETAGLAQDTSWFFTLALLLKAYSLGGGTYTGIEAVSNNVNSLAEPRVRTGRATMFYMACSLAFTAGGIILLYLLWHAVPSAGQTLNAVAFRSILADLGLDGPAAAIALAATLAFEAGLLLVAANTGFLGGPAVLANMAADSWVPHQFRYLSSRLVTQNGVLLMGAAAAAVLLASGGRVGLLVVLYSINVFLTFSLSLLGLCRYWIRHRNESGWLRRLLLSMTGLLVTGSILVVTVLEKFGEGGWVTIVLTGLVVALCLAVRSHYRDTRARIQDVDKVFANQPLGPCLDAGALDPLLPTAVFIVGGSRGGGLHALLWVQRMFPGHFRNVVFLSARTVDAQAYGGEGEIERLRLSATRTLDDFVAFCRSHGIPATSRLGFGTDPVDTLTDMCRALSGEFPHAVFFTSRLVFKADNLFIRLLHNQAALAIQRRLHFDGLQMVILPMKI</sequence>
<gene>
    <name evidence="6" type="ORF">NX782_07800</name>
</gene>
<keyword evidence="7" id="KW-1185">Reference proteome</keyword>
<feature type="transmembrane region" description="Helical" evidence="5">
    <location>
        <begin position="216"/>
        <end position="237"/>
    </location>
</feature>
<keyword evidence="3 5" id="KW-1133">Transmembrane helix</keyword>
<dbReference type="InterPro" id="IPR002293">
    <property type="entry name" value="AA/rel_permease1"/>
</dbReference>
<dbReference type="Proteomes" id="UP001205560">
    <property type="component" value="Unassembled WGS sequence"/>
</dbReference>
<comment type="caution">
    <text evidence="6">The sequence shown here is derived from an EMBL/GenBank/DDBJ whole genome shotgun (WGS) entry which is preliminary data.</text>
</comment>
<evidence type="ECO:0000256" key="5">
    <source>
        <dbReference type="SAM" id="Phobius"/>
    </source>
</evidence>
<proteinExistence type="predicted"/>
<dbReference type="InterPro" id="IPR053153">
    <property type="entry name" value="APC_K+_Transporter"/>
</dbReference>
<feature type="transmembrane region" description="Helical" evidence="5">
    <location>
        <begin position="140"/>
        <end position="158"/>
    </location>
</feature>
<dbReference type="PANTHER" id="PTHR47704:SF1">
    <property type="entry name" value="POTASSIUM TRANSPORTER KIMA"/>
    <property type="match status" value="1"/>
</dbReference>
<evidence type="ECO:0000256" key="3">
    <source>
        <dbReference type="ARBA" id="ARBA00022989"/>
    </source>
</evidence>
<feature type="transmembrane region" description="Helical" evidence="5">
    <location>
        <begin position="447"/>
        <end position="465"/>
    </location>
</feature>
<feature type="transmembrane region" description="Helical" evidence="5">
    <location>
        <begin position="385"/>
        <end position="410"/>
    </location>
</feature>
<feature type="transmembrane region" description="Helical" evidence="5">
    <location>
        <begin position="101"/>
        <end position="128"/>
    </location>
</feature>
<dbReference type="PANTHER" id="PTHR47704">
    <property type="entry name" value="POTASSIUM TRANSPORTER KIMA"/>
    <property type="match status" value="1"/>
</dbReference>
<feature type="transmembrane region" description="Helical" evidence="5">
    <location>
        <begin position="422"/>
        <end position="441"/>
    </location>
</feature>
<feature type="transmembrane region" description="Helical" evidence="5">
    <location>
        <begin position="360"/>
        <end position="379"/>
    </location>
</feature>
<evidence type="ECO:0000313" key="7">
    <source>
        <dbReference type="Proteomes" id="UP001205560"/>
    </source>
</evidence>
<accession>A0ABT2A4T4</accession>